<sequence>MGRVTVHSRRSLSASAMGCQGNAPPFLSPFHYKRRWGEEGFDPLCAWVALDPTVSKSEPCPGRLKVGFGLSRPCPGCPLTGLGPPIQIPYWII</sequence>
<reference evidence="1 2" key="1">
    <citation type="submission" date="2021-07" db="EMBL/GenBank/DDBJ databases">
        <title>The Aristolochia fimbriata genome: insights into angiosperm evolution, floral development and chemical biosynthesis.</title>
        <authorList>
            <person name="Jiao Y."/>
        </authorList>
    </citation>
    <scope>NUCLEOTIDE SEQUENCE [LARGE SCALE GENOMIC DNA]</scope>
    <source>
        <strain evidence="1">IBCAS-2021</strain>
        <tissue evidence="1">Leaf</tissue>
    </source>
</reference>
<keyword evidence="2" id="KW-1185">Reference proteome</keyword>
<name>A0AAV7E2Y9_ARIFI</name>
<dbReference type="EMBL" id="JAINDJ010000007">
    <property type="protein sequence ID" value="KAG9442241.1"/>
    <property type="molecule type" value="Genomic_DNA"/>
</dbReference>
<dbReference type="AlphaFoldDB" id="A0AAV7E2Y9"/>
<accession>A0AAV7E2Y9</accession>
<protein>
    <submittedName>
        <fullName evidence="1">Uncharacterized protein</fullName>
    </submittedName>
</protein>
<organism evidence="1 2">
    <name type="scientific">Aristolochia fimbriata</name>
    <name type="common">White veined hardy Dutchman's pipe vine</name>
    <dbReference type="NCBI Taxonomy" id="158543"/>
    <lineage>
        <taxon>Eukaryota</taxon>
        <taxon>Viridiplantae</taxon>
        <taxon>Streptophyta</taxon>
        <taxon>Embryophyta</taxon>
        <taxon>Tracheophyta</taxon>
        <taxon>Spermatophyta</taxon>
        <taxon>Magnoliopsida</taxon>
        <taxon>Magnoliidae</taxon>
        <taxon>Piperales</taxon>
        <taxon>Aristolochiaceae</taxon>
        <taxon>Aristolochia</taxon>
    </lineage>
</organism>
<comment type="caution">
    <text evidence="1">The sequence shown here is derived from an EMBL/GenBank/DDBJ whole genome shotgun (WGS) entry which is preliminary data.</text>
</comment>
<dbReference type="Proteomes" id="UP000825729">
    <property type="component" value="Unassembled WGS sequence"/>
</dbReference>
<evidence type="ECO:0000313" key="1">
    <source>
        <dbReference type="EMBL" id="KAG9442241.1"/>
    </source>
</evidence>
<proteinExistence type="predicted"/>
<evidence type="ECO:0000313" key="2">
    <source>
        <dbReference type="Proteomes" id="UP000825729"/>
    </source>
</evidence>
<gene>
    <name evidence="1" type="ORF">H6P81_018095</name>
</gene>